<dbReference type="PRINTS" id="PR00039">
    <property type="entry name" value="HTHLYSR"/>
</dbReference>
<evidence type="ECO:0000256" key="3">
    <source>
        <dbReference type="ARBA" id="ARBA00023125"/>
    </source>
</evidence>
<dbReference type="Proteomes" id="UP000029549">
    <property type="component" value="Unassembled WGS sequence"/>
</dbReference>
<dbReference type="SUPFAM" id="SSF53850">
    <property type="entry name" value="Periplasmic binding protein-like II"/>
    <property type="match status" value="1"/>
</dbReference>
<organism evidence="6 7">
    <name type="scientific">Comamonas thiooxydans</name>
    <dbReference type="NCBI Taxonomy" id="363952"/>
    <lineage>
        <taxon>Bacteria</taxon>
        <taxon>Pseudomonadati</taxon>
        <taxon>Pseudomonadota</taxon>
        <taxon>Betaproteobacteria</taxon>
        <taxon>Burkholderiales</taxon>
        <taxon>Comamonadaceae</taxon>
        <taxon>Comamonas</taxon>
    </lineage>
</organism>
<dbReference type="PANTHER" id="PTHR30579">
    <property type="entry name" value="TRANSCRIPTIONAL REGULATOR"/>
    <property type="match status" value="1"/>
</dbReference>
<dbReference type="InterPro" id="IPR036390">
    <property type="entry name" value="WH_DNA-bd_sf"/>
</dbReference>
<dbReference type="SUPFAM" id="SSF46785">
    <property type="entry name" value="Winged helix' DNA-binding domain"/>
    <property type="match status" value="1"/>
</dbReference>
<dbReference type="RefSeq" id="WP_034389413.1">
    <property type="nucleotide sequence ID" value="NZ_AWTM01000001.1"/>
</dbReference>
<dbReference type="PANTHER" id="PTHR30579:SF7">
    <property type="entry name" value="HTH-TYPE TRANSCRIPTIONAL REGULATOR LRHA-RELATED"/>
    <property type="match status" value="1"/>
</dbReference>
<dbReference type="GO" id="GO:0003677">
    <property type="term" value="F:DNA binding"/>
    <property type="evidence" value="ECO:0007669"/>
    <property type="project" value="UniProtKB-KW"/>
</dbReference>
<dbReference type="EMBL" id="AWTP01000001">
    <property type="protein sequence ID" value="KGH22088.1"/>
    <property type="molecule type" value="Genomic_DNA"/>
</dbReference>
<dbReference type="FunFam" id="1.10.10.10:FF:000001">
    <property type="entry name" value="LysR family transcriptional regulator"/>
    <property type="match status" value="1"/>
</dbReference>
<evidence type="ECO:0000313" key="6">
    <source>
        <dbReference type="EMBL" id="KGH22088.1"/>
    </source>
</evidence>
<keyword evidence="7" id="KW-1185">Reference proteome</keyword>
<reference evidence="6 7" key="1">
    <citation type="submission" date="2013-09" db="EMBL/GenBank/DDBJ databases">
        <title>High correlation between genotypes and phenotypes of environmental bacteria Comamonas testosteroni strains.</title>
        <authorList>
            <person name="Liu L."/>
            <person name="Zhu W."/>
            <person name="Xia X."/>
            <person name="Xu B."/>
            <person name="Luo M."/>
            <person name="Wang G."/>
        </authorList>
    </citation>
    <scope>NUCLEOTIDE SEQUENCE [LARGE SCALE GENOMIC DNA]</scope>
    <source>
        <strain evidence="6 7">DF2</strain>
    </source>
</reference>
<keyword evidence="4" id="KW-0804">Transcription</keyword>
<accession>A0A0E3C0R2</accession>
<evidence type="ECO:0000259" key="5">
    <source>
        <dbReference type="PROSITE" id="PS50931"/>
    </source>
</evidence>
<dbReference type="Pfam" id="PF03466">
    <property type="entry name" value="LysR_substrate"/>
    <property type="match status" value="1"/>
</dbReference>
<dbReference type="InterPro" id="IPR005119">
    <property type="entry name" value="LysR_subst-bd"/>
</dbReference>
<dbReference type="Pfam" id="PF00126">
    <property type="entry name" value="HTH_1"/>
    <property type="match status" value="1"/>
</dbReference>
<sequence>MTEKLLNLDAVQAFVRVVEFGSFTLAADSLQTSQEAVSMKIRRLEQDLECRLLERTPRYVNLSTKGSAFLPHARQLLKANSRALSTFVEARQRITVGVSDHVAGPDFPRLIARMNMLSAELQTCIRIGSSGDLLESYDRRELDAVLVRLHTNRTDGVILAEEQFGWFASPQLQLRAGEALPIATLAEPCGVRLMSGALLDEAGIKWSEVFVGGGVATVSAAVMAGIGVAALAPRMLPFGAANVGKKLGLPQLPCLPIALYSRIKEQPGRQMIEELSAMFMATAHSSALK</sequence>
<proteinExistence type="inferred from homology"/>
<name>A0A0E3C0R2_9BURK</name>
<dbReference type="InterPro" id="IPR000847">
    <property type="entry name" value="LysR_HTH_N"/>
</dbReference>
<dbReference type="InterPro" id="IPR036388">
    <property type="entry name" value="WH-like_DNA-bd_sf"/>
</dbReference>
<evidence type="ECO:0000256" key="1">
    <source>
        <dbReference type="ARBA" id="ARBA00009437"/>
    </source>
</evidence>
<keyword evidence="2" id="KW-0805">Transcription regulation</keyword>
<comment type="caution">
    <text evidence="6">The sequence shown here is derived from an EMBL/GenBank/DDBJ whole genome shotgun (WGS) entry which is preliminary data.</text>
</comment>
<dbReference type="PROSITE" id="PS50931">
    <property type="entry name" value="HTH_LYSR"/>
    <property type="match status" value="1"/>
</dbReference>
<feature type="domain" description="HTH lysR-type" evidence="5">
    <location>
        <begin position="6"/>
        <end position="63"/>
    </location>
</feature>
<dbReference type="Gene3D" id="3.40.190.10">
    <property type="entry name" value="Periplasmic binding protein-like II"/>
    <property type="match status" value="2"/>
</dbReference>
<evidence type="ECO:0000256" key="2">
    <source>
        <dbReference type="ARBA" id="ARBA00023015"/>
    </source>
</evidence>
<gene>
    <name evidence="6" type="ORF">P608_01535</name>
</gene>
<dbReference type="GO" id="GO:0003700">
    <property type="term" value="F:DNA-binding transcription factor activity"/>
    <property type="evidence" value="ECO:0007669"/>
    <property type="project" value="InterPro"/>
</dbReference>
<dbReference type="Gene3D" id="1.10.10.10">
    <property type="entry name" value="Winged helix-like DNA-binding domain superfamily/Winged helix DNA-binding domain"/>
    <property type="match status" value="1"/>
</dbReference>
<dbReference type="InterPro" id="IPR050176">
    <property type="entry name" value="LTTR"/>
</dbReference>
<comment type="similarity">
    <text evidence="1">Belongs to the LysR transcriptional regulatory family.</text>
</comment>
<evidence type="ECO:0000313" key="7">
    <source>
        <dbReference type="Proteomes" id="UP000029549"/>
    </source>
</evidence>
<evidence type="ECO:0000256" key="4">
    <source>
        <dbReference type="ARBA" id="ARBA00023163"/>
    </source>
</evidence>
<dbReference type="AlphaFoldDB" id="A0A0E3C0R2"/>
<keyword evidence="3" id="KW-0238">DNA-binding</keyword>
<protein>
    <submittedName>
        <fullName evidence="6">LysR family transcriptional regulator</fullName>
    </submittedName>
</protein>